<organism evidence="1 2">
    <name type="scientific">Ensete ventricosum</name>
    <name type="common">Abyssinian banana</name>
    <name type="synonym">Musa ensete</name>
    <dbReference type="NCBI Taxonomy" id="4639"/>
    <lineage>
        <taxon>Eukaryota</taxon>
        <taxon>Viridiplantae</taxon>
        <taxon>Streptophyta</taxon>
        <taxon>Embryophyta</taxon>
        <taxon>Tracheophyta</taxon>
        <taxon>Spermatophyta</taxon>
        <taxon>Magnoliopsida</taxon>
        <taxon>Liliopsida</taxon>
        <taxon>Zingiberales</taxon>
        <taxon>Musaceae</taxon>
        <taxon>Ensete</taxon>
    </lineage>
</organism>
<dbReference type="AlphaFoldDB" id="A0AAV8S1Z5"/>
<reference evidence="1 2" key="1">
    <citation type="submission" date="2022-12" db="EMBL/GenBank/DDBJ databases">
        <title>Chromosome-scale assembly of the Ensete ventricosum genome.</title>
        <authorList>
            <person name="Dussert Y."/>
            <person name="Stocks J."/>
            <person name="Wendawek A."/>
            <person name="Woldeyes F."/>
            <person name="Nichols R.A."/>
            <person name="Borrell J.S."/>
        </authorList>
    </citation>
    <scope>NUCLEOTIDE SEQUENCE [LARGE SCALE GENOMIC DNA]</scope>
    <source>
        <strain evidence="2">cv. Maze</strain>
        <tissue evidence="1">Seeds</tissue>
    </source>
</reference>
<proteinExistence type="predicted"/>
<evidence type="ECO:0000313" key="2">
    <source>
        <dbReference type="Proteomes" id="UP001222027"/>
    </source>
</evidence>
<dbReference type="EMBL" id="JAQQAF010000001">
    <property type="protein sequence ID" value="KAJ8513398.1"/>
    <property type="molecule type" value="Genomic_DNA"/>
</dbReference>
<evidence type="ECO:0000313" key="1">
    <source>
        <dbReference type="EMBL" id="KAJ8513398.1"/>
    </source>
</evidence>
<accession>A0AAV8S1Z5</accession>
<gene>
    <name evidence="1" type="ORF">OPV22_003832</name>
</gene>
<sequence length="101" mass="10978">MRTKSKISDKQNSDPAKDLNQNAFVEIGKDSCCIQQSMAESFDTSNHLCCLIPFPSTLPLSLSLPVALIPELLYKLTPPASVHINFPGSLLFTVEVSSSLP</sequence>
<comment type="caution">
    <text evidence="1">The sequence shown here is derived from an EMBL/GenBank/DDBJ whole genome shotgun (WGS) entry which is preliminary data.</text>
</comment>
<name>A0AAV8S1Z5_ENSVE</name>
<protein>
    <submittedName>
        <fullName evidence="1">Uncharacterized protein</fullName>
    </submittedName>
</protein>
<dbReference type="Proteomes" id="UP001222027">
    <property type="component" value="Unassembled WGS sequence"/>
</dbReference>
<keyword evidence="2" id="KW-1185">Reference proteome</keyword>